<dbReference type="EMBL" id="CP068046">
    <property type="protein sequence ID" value="QQR38392.1"/>
    <property type="molecule type" value="Genomic_DNA"/>
</dbReference>
<dbReference type="InterPro" id="IPR003329">
    <property type="entry name" value="Cytidylyl_trans"/>
</dbReference>
<dbReference type="Pfam" id="PF02348">
    <property type="entry name" value="CTP_transf_3"/>
    <property type="match status" value="1"/>
</dbReference>
<dbReference type="CDD" id="cd02513">
    <property type="entry name" value="CMP-NeuAc_Synthase"/>
    <property type="match status" value="1"/>
</dbReference>
<dbReference type="Proteomes" id="UP000595857">
    <property type="component" value="Chromosome"/>
</dbReference>
<dbReference type="Gene3D" id="3.90.550.10">
    <property type="entry name" value="Spore Coat Polysaccharide Biosynthesis Protein SpsA, Chain A"/>
    <property type="match status" value="1"/>
</dbReference>
<dbReference type="InterPro" id="IPR029044">
    <property type="entry name" value="Nucleotide-diphossugar_trans"/>
</dbReference>
<dbReference type="GO" id="GO:0016779">
    <property type="term" value="F:nucleotidyltransferase activity"/>
    <property type="evidence" value="ECO:0007669"/>
    <property type="project" value="UniProtKB-KW"/>
</dbReference>
<organism evidence="1 2">
    <name type="scientific">Devosia rhizoryzae</name>
    <dbReference type="NCBI Taxonomy" id="2774137"/>
    <lineage>
        <taxon>Bacteria</taxon>
        <taxon>Pseudomonadati</taxon>
        <taxon>Pseudomonadota</taxon>
        <taxon>Alphaproteobacteria</taxon>
        <taxon>Hyphomicrobiales</taxon>
        <taxon>Devosiaceae</taxon>
        <taxon>Devosia</taxon>
    </lineage>
</organism>
<dbReference type="PANTHER" id="PTHR21485:SF6">
    <property type="entry name" value="N-ACYLNEURAMINATE CYTIDYLYLTRANSFERASE-RELATED"/>
    <property type="match status" value="1"/>
</dbReference>
<accession>A0ABX7C2D2</accession>
<dbReference type="PANTHER" id="PTHR21485">
    <property type="entry name" value="HAD SUPERFAMILY MEMBERS CMAS AND KDSC"/>
    <property type="match status" value="1"/>
</dbReference>
<evidence type="ECO:0000313" key="1">
    <source>
        <dbReference type="EMBL" id="QQR38392.1"/>
    </source>
</evidence>
<dbReference type="RefSeq" id="WP_201630679.1">
    <property type="nucleotide sequence ID" value="NZ_CP068046.1"/>
</dbReference>
<gene>
    <name evidence="1" type="ORF">JI748_11440</name>
</gene>
<keyword evidence="1" id="KW-0808">Transferase</keyword>
<dbReference type="SUPFAM" id="SSF53448">
    <property type="entry name" value="Nucleotide-diphospho-sugar transferases"/>
    <property type="match status" value="1"/>
</dbReference>
<keyword evidence="2" id="KW-1185">Reference proteome</keyword>
<keyword evidence="1" id="KW-0548">Nucleotidyltransferase</keyword>
<protein>
    <submittedName>
        <fullName evidence="1">Acylneuraminate cytidylyltransferase family protein</fullName>
    </submittedName>
</protein>
<dbReference type="InterPro" id="IPR050793">
    <property type="entry name" value="CMP-NeuNAc_synthase"/>
</dbReference>
<sequence>MKCIALITARGGSKRLPGKNVMPFAGRPLIHWSCEAAGVASAVRRTIVSTDSAEIAAAARVAGAEVPFMRPAELSGDTSSHYDVVAHALDWIEADEGALPDFLCLLQPTSPLRTGADIDGTAALVTDRGGDSAFSVSPVAIHPELMYRLADDGSARHFLPPVGGYRRGQDMEPLFHVNGAVYVIRPKSFRERRAVMSPDAFGYVMPPHRSVDIDDETDFVWAEALMLRFQSARIAQSIPNLGPMK</sequence>
<evidence type="ECO:0000313" key="2">
    <source>
        <dbReference type="Proteomes" id="UP000595857"/>
    </source>
</evidence>
<name>A0ABX7C2D2_9HYPH</name>
<reference evidence="1 2" key="1">
    <citation type="submission" date="2021-01" db="EMBL/GenBank/DDBJ databases">
        <title>Genome seq and assembly of Devosia sp. LEGU1.</title>
        <authorList>
            <person name="Chhetri G."/>
        </authorList>
    </citation>
    <scope>NUCLEOTIDE SEQUENCE [LARGE SCALE GENOMIC DNA]</scope>
    <source>
        <strain evidence="1 2">LEGU1</strain>
    </source>
</reference>
<proteinExistence type="predicted"/>